<evidence type="ECO:0000313" key="7">
    <source>
        <dbReference type="EMBL" id="MBA0127570.1"/>
    </source>
</evidence>
<dbReference type="GO" id="GO:0016491">
    <property type="term" value="F:oxidoreductase activity"/>
    <property type="evidence" value="ECO:0007669"/>
    <property type="project" value="UniProtKB-KW"/>
</dbReference>
<keyword evidence="5" id="KW-0411">Iron-sulfur</keyword>
<dbReference type="InterPro" id="IPR006657">
    <property type="entry name" value="MoPterin_dinucl-bd_dom"/>
</dbReference>
<keyword evidence="8" id="KW-1185">Reference proteome</keyword>
<dbReference type="Gene3D" id="2.40.40.20">
    <property type="match status" value="1"/>
</dbReference>
<dbReference type="AlphaFoldDB" id="A0A838AED3"/>
<keyword evidence="1" id="KW-0004">4Fe-4S</keyword>
<reference evidence="7 8" key="1">
    <citation type="submission" date="2020-07" db="EMBL/GenBank/DDBJ databases">
        <title>Genome of Haloechinothrix sp.</title>
        <authorList>
            <person name="Tang S.-K."/>
            <person name="Yang L."/>
            <person name="Zhu W.-Y."/>
        </authorList>
    </citation>
    <scope>NUCLEOTIDE SEQUENCE [LARGE SCALE GENOMIC DNA]</scope>
    <source>
        <strain evidence="7 8">YIM 98757</strain>
    </source>
</reference>
<evidence type="ECO:0000313" key="8">
    <source>
        <dbReference type="Proteomes" id="UP000582974"/>
    </source>
</evidence>
<sequence length="714" mass="75845">MPSATVTCPLCEATCGLRVTVEGDRVTEARGDPEDVFSHGYVCPKGASLPALHHDPDRLRTPLVRRGGSLVEASWEEAFAEIDARLRPILAEHGPDSVAVYAGNPAVHNLSTALYGPALYRAIGTKNFYTAGTVDQIPKHFSSGYLFGHPFSIPVPDVDRTQHLLVLGANPLVSNGSLMTAPNIRKRLRALGKRGGKLVVVDPRHTRTTEIADEHHAIRPGTDALLLFAMVNVLFAEGLADPGGLAEHVNGVTDVRELAQPFTPEAVAGPTGIAAGEIRRMAVELAGAECAAVYGRIGTTTQSFGTLASWLVDVLNVLTGNLDRPGGAMFPQPAAAPPASSRPFRHGRWHTRVRGLPEVFGEAPVATLADEIRTPGEGQVRALLTVCGNPAVSSPNAGKLTEALGELDFMVSLDIYVNETSRHADVILPGPTPLERPHYDIALYQLAVRNVANWTPAALESDLPQEWRTMLRLTGIVTGQGPDADVDALDEFVAGDTAKRKGVDPSAVADRTGPERMLDIMLRSGPYDLTLADLEAAPHGVDLGPLRPRVPGVLNTASGRIELAPEEITSDVPRLAAELTRPRNGEMVLIGRRHLSSNNSWMHNLEPLVRGSNRCTAQVHPDDAGRLGLRDGGLATISSRAGTVDVRVEVATELSPGVVSIPHGWGHDVDGVRASVATEHPGVNSNFLTDEQLLDALSGTAVLNGIPIEVAPAG</sequence>
<accession>A0A838AED3</accession>
<dbReference type="Gene3D" id="3.40.50.740">
    <property type="match status" value="1"/>
</dbReference>
<dbReference type="InterPro" id="IPR009010">
    <property type="entry name" value="Asp_de-COase-like_dom_sf"/>
</dbReference>
<evidence type="ECO:0000256" key="2">
    <source>
        <dbReference type="ARBA" id="ARBA00022723"/>
    </source>
</evidence>
<evidence type="ECO:0000259" key="6">
    <source>
        <dbReference type="PROSITE" id="PS51669"/>
    </source>
</evidence>
<keyword evidence="4" id="KW-0408">Iron</keyword>
<evidence type="ECO:0000256" key="5">
    <source>
        <dbReference type="ARBA" id="ARBA00023014"/>
    </source>
</evidence>
<dbReference type="SMART" id="SM00926">
    <property type="entry name" value="Molybdop_Fe4S4"/>
    <property type="match status" value="1"/>
</dbReference>
<dbReference type="RefSeq" id="WP_180894382.1">
    <property type="nucleotide sequence ID" value="NZ_JACCKD010000007.1"/>
</dbReference>
<dbReference type="Gene3D" id="3.40.228.10">
    <property type="entry name" value="Dimethylsulfoxide Reductase, domain 2"/>
    <property type="match status" value="1"/>
</dbReference>
<dbReference type="PANTHER" id="PTHR43105">
    <property type="entry name" value="RESPIRATORY NITRATE REDUCTASE"/>
    <property type="match status" value="1"/>
</dbReference>
<dbReference type="InterPro" id="IPR006656">
    <property type="entry name" value="Mopterin_OxRdtase"/>
</dbReference>
<dbReference type="GO" id="GO:0043546">
    <property type="term" value="F:molybdopterin cofactor binding"/>
    <property type="evidence" value="ECO:0007669"/>
    <property type="project" value="InterPro"/>
</dbReference>
<dbReference type="SUPFAM" id="SSF53706">
    <property type="entry name" value="Formate dehydrogenase/DMSO reductase, domains 1-3"/>
    <property type="match status" value="1"/>
</dbReference>
<comment type="caution">
    <text evidence="7">The sequence shown here is derived from an EMBL/GenBank/DDBJ whole genome shotgun (WGS) entry which is preliminary data.</text>
</comment>
<keyword evidence="3" id="KW-0560">Oxidoreductase</keyword>
<evidence type="ECO:0000256" key="1">
    <source>
        <dbReference type="ARBA" id="ARBA00022485"/>
    </source>
</evidence>
<dbReference type="Pfam" id="PF00384">
    <property type="entry name" value="Molybdopterin"/>
    <property type="match status" value="1"/>
</dbReference>
<dbReference type="Proteomes" id="UP000582974">
    <property type="component" value="Unassembled WGS sequence"/>
</dbReference>
<dbReference type="PANTHER" id="PTHR43105:SF9">
    <property type="entry name" value="NADPH-FE(3+) OXIDOREDUCTASE SUBUNIT ALPHA"/>
    <property type="match status" value="1"/>
</dbReference>
<evidence type="ECO:0000256" key="3">
    <source>
        <dbReference type="ARBA" id="ARBA00023002"/>
    </source>
</evidence>
<dbReference type="Pfam" id="PF04879">
    <property type="entry name" value="Molybdop_Fe4S4"/>
    <property type="match status" value="1"/>
</dbReference>
<dbReference type="Gene3D" id="2.20.25.90">
    <property type="entry name" value="ADC-like domains"/>
    <property type="match status" value="1"/>
</dbReference>
<dbReference type="EMBL" id="JACCKD010000007">
    <property type="protein sequence ID" value="MBA0127570.1"/>
    <property type="molecule type" value="Genomic_DNA"/>
</dbReference>
<dbReference type="GO" id="GO:0016020">
    <property type="term" value="C:membrane"/>
    <property type="evidence" value="ECO:0007669"/>
    <property type="project" value="TreeGrafter"/>
</dbReference>
<dbReference type="PROSITE" id="PS51669">
    <property type="entry name" value="4FE4S_MOW_BIS_MGD"/>
    <property type="match status" value="1"/>
</dbReference>
<evidence type="ECO:0000256" key="4">
    <source>
        <dbReference type="ARBA" id="ARBA00023004"/>
    </source>
</evidence>
<name>A0A838AED3_9PSEU</name>
<proteinExistence type="predicted"/>
<dbReference type="GO" id="GO:0046872">
    <property type="term" value="F:metal ion binding"/>
    <property type="evidence" value="ECO:0007669"/>
    <property type="project" value="UniProtKB-KW"/>
</dbReference>
<organism evidence="7 8">
    <name type="scientific">Haloechinothrix aidingensis</name>
    <dbReference type="NCBI Taxonomy" id="2752311"/>
    <lineage>
        <taxon>Bacteria</taxon>
        <taxon>Bacillati</taxon>
        <taxon>Actinomycetota</taxon>
        <taxon>Actinomycetes</taxon>
        <taxon>Pseudonocardiales</taxon>
        <taxon>Pseudonocardiaceae</taxon>
        <taxon>Haloechinothrix</taxon>
    </lineage>
</organism>
<protein>
    <submittedName>
        <fullName evidence="7">Molybdopterin-dependent oxidoreductase</fullName>
    </submittedName>
</protein>
<dbReference type="InterPro" id="IPR006963">
    <property type="entry name" value="Mopterin_OxRdtase_4Fe-4S_dom"/>
</dbReference>
<dbReference type="SUPFAM" id="SSF50692">
    <property type="entry name" value="ADC-like"/>
    <property type="match status" value="1"/>
</dbReference>
<dbReference type="Pfam" id="PF01568">
    <property type="entry name" value="Molydop_binding"/>
    <property type="match status" value="1"/>
</dbReference>
<dbReference type="GO" id="GO:0051539">
    <property type="term" value="F:4 iron, 4 sulfur cluster binding"/>
    <property type="evidence" value="ECO:0007669"/>
    <property type="project" value="UniProtKB-KW"/>
</dbReference>
<gene>
    <name evidence="7" type="ORF">H0B56_18655</name>
</gene>
<feature type="domain" description="4Fe-4S Mo/W bis-MGD-type" evidence="6">
    <location>
        <begin position="1"/>
        <end position="57"/>
    </location>
</feature>
<keyword evidence="2" id="KW-0479">Metal-binding</keyword>
<dbReference type="InterPro" id="IPR050123">
    <property type="entry name" value="Prok_molybdopt-oxidoreductase"/>
</dbReference>